<evidence type="ECO:0000313" key="2">
    <source>
        <dbReference type="EMBL" id="GGH91131.1"/>
    </source>
</evidence>
<keyword evidence="3" id="KW-1185">Reference proteome</keyword>
<dbReference type="RefSeq" id="WP_229748291.1">
    <property type="nucleotide sequence ID" value="NZ_BMFW01000002.1"/>
</dbReference>
<organism evidence="2 3">
    <name type="scientific">Arthrobacter liuii</name>
    <dbReference type="NCBI Taxonomy" id="1476996"/>
    <lineage>
        <taxon>Bacteria</taxon>
        <taxon>Bacillati</taxon>
        <taxon>Actinomycetota</taxon>
        <taxon>Actinomycetes</taxon>
        <taxon>Micrococcales</taxon>
        <taxon>Micrococcaceae</taxon>
        <taxon>Arthrobacter</taxon>
    </lineage>
</organism>
<dbReference type="Proteomes" id="UP000643279">
    <property type="component" value="Unassembled WGS sequence"/>
</dbReference>
<sequence>MGAGRNHAGGASALLVLLLSSLFVGVPAAHAAFTASGQSGFRVSALVLQPPVASITASCAGGGSGKGKNRLNIAVSSVGSVPRANAYVLIVTDPSGTSYTVDPASSGYSNQSPALGTWKYYVQAQYRVPGTTNVWKSNTANPLTVVC</sequence>
<feature type="signal peptide" evidence="1">
    <location>
        <begin position="1"/>
        <end position="31"/>
    </location>
</feature>
<evidence type="ECO:0000313" key="3">
    <source>
        <dbReference type="Proteomes" id="UP000643279"/>
    </source>
</evidence>
<protein>
    <submittedName>
        <fullName evidence="2">Uncharacterized protein</fullName>
    </submittedName>
</protein>
<name>A0ABQ2AGZ5_9MICC</name>
<proteinExistence type="predicted"/>
<comment type="caution">
    <text evidence="2">The sequence shown here is derived from an EMBL/GenBank/DDBJ whole genome shotgun (WGS) entry which is preliminary data.</text>
</comment>
<dbReference type="EMBL" id="BMFW01000002">
    <property type="protein sequence ID" value="GGH91131.1"/>
    <property type="molecule type" value="Genomic_DNA"/>
</dbReference>
<reference evidence="3" key="1">
    <citation type="journal article" date="2019" name="Int. J. Syst. Evol. Microbiol.">
        <title>The Global Catalogue of Microorganisms (GCM) 10K type strain sequencing project: providing services to taxonomists for standard genome sequencing and annotation.</title>
        <authorList>
            <consortium name="The Broad Institute Genomics Platform"/>
            <consortium name="The Broad Institute Genome Sequencing Center for Infectious Disease"/>
            <person name="Wu L."/>
            <person name="Ma J."/>
        </authorList>
    </citation>
    <scope>NUCLEOTIDE SEQUENCE [LARGE SCALE GENOMIC DNA]</scope>
    <source>
        <strain evidence="3">CGMCC 1.12778</strain>
    </source>
</reference>
<gene>
    <name evidence="2" type="ORF">GCM10007170_06560</name>
</gene>
<feature type="chain" id="PRO_5045513685" evidence="1">
    <location>
        <begin position="32"/>
        <end position="147"/>
    </location>
</feature>
<evidence type="ECO:0000256" key="1">
    <source>
        <dbReference type="SAM" id="SignalP"/>
    </source>
</evidence>
<accession>A0ABQ2AGZ5</accession>
<keyword evidence="1" id="KW-0732">Signal</keyword>